<dbReference type="Proteomes" id="UP000660110">
    <property type="component" value="Unassembled WGS sequence"/>
</dbReference>
<comment type="similarity">
    <text evidence="2">Belongs to the MoaD family.</text>
</comment>
<dbReference type="GO" id="GO:0006777">
    <property type="term" value="P:Mo-molybdopterin cofactor biosynthetic process"/>
    <property type="evidence" value="ECO:0007669"/>
    <property type="project" value="InterPro"/>
</dbReference>
<comment type="caution">
    <text evidence="4">The sequence shown here is derived from an EMBL/GenBank/DDBJ whole genome shotgun (WGS) entry which is preliminary data.</text>
</comment>
<dbReference type="InterPro" id="IPR016155">
    <property type="entry name" value="Mopterin_synth/thiamin_S_b"/>
</dbReference>
<dbReference type="InterPro" id="IPR044672">
    <property type="entry name" value="MOCS2A"/>
</dbReference>
<dbReference type="AlphaFoldDB" id="A0A917B0P5"/>
<keyword evidence="1" id="KW-0547">Nucleotide-binding</keyword>
<proteinExistence type="inferred from homology"/>
<name>A0A917B0P5_HALAA</name>
<dbReference type="PANTHER" id="PTHR33359:SF1">
    <property type="entry name" value="MOLYBDOPTERIN SYNTHASE SULFUR CARRIER SUBUNIT"/>
    <property type="match status" value="1"/>
</dbReference>
<dbReference type="RefSeq" id="WP_188376599.1">
    <property type="nucleotide sequence ID" value="NZ_BMEL01000001.1"/>
</dbReference>
<protein>
    <recommendedName>
        <fullName evidence="3">Molybdopterin synthase sulfur carrier subunit</fullName>
    </recommendedName>
</protein>
<organism evidence="4 5">
    <name type="scientific">Halobacillus andaensis</name>
    <dbReference type="NCBI Taxonomy" id="1176239"/>
    <lineage>
        <taxon>Bacteria</taxon>
        <taxon>Bacillati</taxon>
        <taxon>Bacillota</taxon>
        <taxon>Bacilli</taxon>
        <taxon>Bacillales</taxon>
        <taxon>Bacillaceae</taxon>
        <taxon>Halobacillus</taxon>
    </lineage>
</organism>
<sequence>MNKILFFAGLQEKMGKQSIEIDASGQSVKQLKDYIEQEYNLSKVHESMVAINEEFAPGEETIKENDTIAFIPPVSGG</sequence>
<dbReference type="Gene3D" id="3.10.20.30">
    <property type="match status" value="1"/>
</dbReference>
<evidence type="ECO:0000313" key="4">
    <source>
        <dbReference type="EMBL" id="GGF15556.1"/>
    </source>
</evidence>
<dbReference type="PANTHER" id="PTHR33359">
    <property type="entry name" value="MOLYBDOPTERIN SYNTHASE SULFUR CARRIER SUBUNIT"/>
    <property type="match status" value="1"/>
</dbReference>
<dbReference type="CDD" id="cd00754">
    <property type="entry name" value="Ubl_MoaD"/>
    <property type="match status" value="1"/>
</dbReference>
<accession>A0A917B0P5</accession>
<dbReference type="GO" id="GO:1990133">
    <property type="term" value="C:molybdopterin adenylyltransferase complex"/>
    <property type="evidence" value="ECO:0007669"/>
    <property type="project" value="TreeGrafter"/>
</dbReference>
<keyword evidence="5" id="KW-1185">Reference proteome</keyword>
<evidence type="ECO:0000313" key="5">
    <source>
        <dbReference type="Proteomes" id="UP000660110"/>
    </source>
</evidence>
<dbReference type="GO" id="GO:0000166">
    <property type="term" value="F:nucleotide binding"/>
    <property type="evidence" value="ECO:0007669"/>
    <property type="project" value="UniProtKB-KW"/>
</dbReference>
<reference evidence="4" key="1">
    <citation type="journal article" date="2014" name="Int. J. Syst. Evol. Microbiol.">
        <title>Complete genome sequence of Corynebacterium casei LMG S-19264T (=DSM 44701T), isolated from a smear-ripened cheese.</title>
        <authorList>
            <consortium name="US DOE Joint Genome Institute (JGI-PGF)"/>
            <person name="Walter F."/>
            <person name="Albersmeier A."/>
            <person name="Kalinowski J."/>
            <person name="Ruckert C."/>
        </authorList>
    </citation>
    <scope>NUCLEOTIDE SEQUENCE</scope>
    <source>
        <strain evidence="4">CGMCC 1.12153</strain>
    </source>
</reference>
<dbReference type="SUPFAM" id="SSF54285">
    <property type="entry name" value="MoaD/ThiS"/>
    <property type="match status" value="1"/>
</dbReference>
<evidence type="ECO:0000256" key="1">
    <source>
        <dbReference type="ARBA" id="ARBA00022741"/>
    </source>
</evidence>
<dbReference type="NCBIfam" id="TIGR01682">
    <property type="entry name" value="moaD"/>
    <property type="match status" value="1"/>
</dbReference>
<evidence type="ECO:0000256" key="2">
    <source>
        <dbReference type="ARBA" id="ARBA00024200"/>
    </source>
</evidence>
<dbReference type="InterPro" id="IPR012675">
    <property type="entry name" value="Beta-grasp_dom_sf"/>
</dbReference>
<reference evidence="4" key="2">
    <citation type="submission" date="2020-09" db="EMBL/GenBank/DDBJ databases">
        <authorList>
            <person name="Sun Q."/>
            <person name="Zhou Y."/>
        </authorList>
    </citation>
    <scope>NUCLEOTIDE SEQUENCE</scope>
    <source>
        <strain evidence="4">CGMCC 1.12153</strain>
    </source>
</reference>
<evidence type="ECO:0000256" key="3">
    <source>
        <dbReference type="ARBA" id="ARBA00024247"/>
    </source>
</evidence>
<gene>
    <name evidence="4" type="primary">moaD</name>
    <name evidence="4" type="ORF">GCM10010954_12730</name>
</gene>
<dbReference type="InterPro" id="IPR003749">
    <property type="entry name" value="ThiS/MoaD-like"/>
</dbReference>
<dbReference type="Pfam" id="PF02597">
    <property type="entry name" value="ThiS"/>
    <property type="match status" value="1"/>
</dbReference>
<dbReference type="EMBL" id="BMEL01000001">
    <property type="protein sequence ID" value="GGF15556.1"/>
    <property type="molecule type" value="Genomic_DNA"/>
</dbReference>